<sequence length="115" mass="12924">MDSRMLEDAAATMHSGGMNNVVLSEGRKNPDHKYFPAPKSADQIKGIRGLEQAKDKAGRRRFKDNDGNIYEWDRQHGTLEKYDKKGKHLGEYDPQTGQRTPGKKGKAKPGRTTPE</sequence>
<reference evidence="4" key="1">
    <citation type="submission" date="2017-11" db="EMBL/GenBank/DDBJ databases">
        <authorList>
            <person name="Kuznetsova I."/>
            <person name="Sazanova A."/>
            <person name="Chirak E."/>
            <person name="Safronova V."/>
            <person name="Willems A."/>
        </authorList>
    </citation>
    <scope>NUCLEOTIDE SEQUENCE [LARGE SCALE GENOMIC DNA]</scope>
    <source>
        <strain evidence="4">PEPV15</strain>
    </source>
</reference>
<protein>
    <recommendedName>
        <fullName evidence="2">Colicin E3-like ribonuclease domain-containing protein</fullName>
    </recommendedName>
</protein>
<accession>A0A2P7B224</accession>
<dbReference type="OrthoDB" id="982153at2"/>
<comment type="caution">
    <text evidence="3">The sequence shown here is derived from an EMBL/GenBank/DDBJ whole genome shotgun (WGS) entry which is preliminary data.</text>
</comment>
<dbReference type="Pfam" id="PF09000">
    <property type="entry name" value="Cytotoxic"/>
    <property type="match status" value="1"/>
</dbReference>
<evidence type="ECO:0000256" key="1">
    <source>
        <dbReference type="SAM" id="MobiDB-lite"/>
    </source>
</evidence>
<dbReference type="InterPro" id="IPR009105">
    <property type="entry name" value="Colicin_E3_ribonuclease"/>
</dbReference>
<dbReference type="InterPro" id="IPR036725">
    <property type="entry name" value="ColE3_ribonuclease_sf"/>
</dbReference>
<name>A0A2P7B224_9HYPH</name>
<dbReference type="Gene3D" id="3.10.380.10">
    <property type="entry name" value="Colicin E3-like ribonuclease domain"/>
    <property type="match status" value="1"/>
</dbReference>
<feature type="region of interest" description="Disordered" evidence="1">
    <location>
        <begin position="1"/>
        <end position="42"/>
    </location>
</feature>
<feature type="domain" description="Colicin E3-like ribonuclease" evidence="2">
    <location>
        <begin position="36"/>
        <end position="101"/>
    </location>
</feature>
<dbReference type="AlphaFoldDB" id="A0A2P7B224"/>
<proteinExistence type="predicted"/>
<gene>
    <name evidence="3" type="ORF">CU100_07590</name>
</gene>
<evidence type="ECO:0000259" key="2">
    <source>
        <dbReference type="Pfam" id="PF09000"/>
    </source>
</evidence>
<dbReference type="Proteomes" id="UP000241158">
    <property type="component" value="Unassembled WGS sequence"/>
</dbReference>
<feature type="region of interest" description="Disordered" evidence="1">
    <location>
        <begin position="81"/>
        <end position="115"/>
    </location>
</feature>
<evidence type="ECO:0000313" key="3">
    <source>
        <dbReference type="EMBL" id="PSH60523.1"/>
    </source>
</evidence>
<feature type="compositionally biased region" description="Basic and acidic residues" evidence="1">
    <location>
        <begin position="25"/>
        <end position="34"/>
    </location>
</feature>
<keyword evidence="4" id="KW-1185">Reference proteome</keyword>
<dbReference type="GO" id="GO:0016788">
    <property type="term" value="F:hydrolase activity, acting on ester bonds"/>
    <property type="evidence" value="ECO:0007669"/>
    <property type="project" value="InterPro"/>
</dbReference>
<feature type="compositionally biased region" description="Basic and acidic residues" evidence="1">
    <location>
        <begin position="81"/>
        <end position="91"/>
    </location>
</feature>
<evidence type="ECO:0000313" key="4">
    <source>
        <dbReference type="Proteomes" id="UP000241158"/>
    </source>
</evidence>
<dbReference type="SUPFAM" id="SSF63840">
    <property type="entry name" value="Ribonuclease domain of colicin E3"/>
    <property type="match status" value="1"/>
</dbReference>
<dbReference type="GO" id="GO:0003723">
    <property type="term" value="F:RNA binding"/>
    <property type="evidence" value="ECO:0007669"/>
    <property type="project" value="InterPro"/>
</dbReference>
<organism evidence="3 4">
    <name type="scientific">Phyllobacterium endophyticum</name>
    <dbReference type="NCBI Taxonomy" id="1149773"/>
    <lineage>
        <taxon>Bacteria</taxon>
        <taxon>Pseudomonadati</taxon>
        <taxon>Pseudomonadota</taxon>
        <taxon>Alphaproteobacteria</taxon>
        <taxon>Hyphomicrobiales</taxon>
        <taxon>Phyllobacteriaceae</taxon>
        <taxon>Phyllobacterium</taxon>
    </lineage>
</organism>
<dbReference type="GO" id="GO:0043022">
    <property type="term" value="F:ribosome binding"/>
    <property type="evidence" value="ECO:0007669"/>
    <property type="project" value="InterPro"/>
</dbReference>
<dbReference type="EMBL" id="PGGN01000001">
    <property type="protein sequence ID" value="PSH60523.1"/>
    <property type="molecule type" value="Genomic_DNA"/>
</dbReference>